<dbReference type="RefSeq" id="WP_235867640.1">
    <property type="nucleotide sequence ID" value="NZ_CP085009.1"/>
</dbReference>
<evidence type="ECO:0000256" key="3">
    <source>
        <dbReference type="ARBA" id="ARBA00023125"/>
    </source>
</evidence>
<dbReference type="EMBL" id="QJTJ01000013">
    <property type="protein sequence ID" value="PYF05948.1"/>
    <property type="molecule type" value="Genomic_DNA"/>
</dbReference>
<dbReference type="GO" id="GO:0003677">
    <property type="term" value="F:DNA binding"/>
    <property type="evidence" value="ECO:0007669"/>
    <property type="project" value="UniProtKB-KW"/>
</dbReference>
<evidence type="ECO:0000259" key="5">
    <source>
        <dbReference type="Pfam" id="PF04198"/>
    </source>
</evidence>
<reference evidence="7 8" key="1">
    <citation type="submission" date="2018-06" db="EMBL/GenBank/DDBJ databases">
        <title>Genomic Encyclopedia of Archaeal and Bacterial Type Strains, Phase II (KMG-II): from individual species to whole genera.</title>
        <authorList>
            <person name="Goeker M."/>
        </authorList>
    </citation>
    <scope>NUCLEOTIDE SEQUENCE [LARGE SCALE GENOMIC DNA]</scope>
    <source>
        <strain evidence="7 8">KACC 16626</strain>
    </source>
</reference>
<dbReference type="Gene3D" id="1.10.10.10">
    <property type="entry name" value="Winged helix-like DNA-binding domain superfamily/Winged helix DNA-binding domain"/>
    <property type="match status" value="1"/>
</dbReference>
<dbReference type="Pfam" id="PF04198">
    <property type="entry name" value="Sugar-bind"/>
    <property type="match status" value="1"/>
</dbReference>
<dbReference type="InterPro" id="IPR051054">
    <property type="entry name" value="SorC_transcr_regulators"/>
</dbReference>
<evidence type="ECO:0000256" key="1">
    <source>
        <dbReference type="ARBA" id="ARBA00010466"/>
    </source>
</evidence>
<dbReference type="SUPFAM" id="SSF100950">
    <property type="entry name" value="NagB/RpiA/CoA transferase-like"/>
    <property type="match status" value="1"/>
</dbReference>
<dbReference type="PANTHER" id="PTHR34294">
    <property type="entry name" value="TRANSCRIPTIONAL REGULATOR-RELATED"/>
    <property type="match status" value="1"/>
</dbReference>
<evidence type="ECO:0000313" key="8">
    <source>
        <dbReference type="Proteomes" id="UP000247416"/>
    </source>
</evidence>
<dbReference type="InterPro" id="IPR037171">
    <property type="entry name" value="NagB/RpiA_transferase-like"/>
</dbReference>
<keyword evidence="2" id="KW-0805">Transcription regulation</keyword>
<dbReference type="Proteomes" id="UP000247416">
    <property type="component" value="Unassembled WGS sequence"/>
</dbReference>
<sequence>MNNESQKEAVHLLVPELSSIIQQRYRILQTIAVAGPIGRRMILDTLNISERTVRNEITILNDQQLIETSQKGMICTNKGYEILEELKETFQEASGLSLKEKKLAQILDIKKVIIVPGDVNIESSTTQLLGKEASEYLTAVAKKDNTVAITGGSTVAALTSFLSPTKSLSALTFIAARGSLGNEMNLQANTLVSQFASKCGAEFRTLYLPENLSENAFATMVKEPMVKEVLDFYDDIDIVIHGIGSANEMAHRRNSNEAIINMLNEKNAVGEAFGYYFDETGEIIYRINTIGIQLEQVKQSPHIVAVAGGSLKAKAIQAYFKIDGTKQTVLITDEGAANAILEK</sequence>
<proteinExistence type="inferred from homology"/>
<comment type="caution">
    <text evidence="7">The sequence shown here is derived from an EMBL/GenBank/DDBJ whole genome shotgun (WGS) entry which is preliminary data.</text>
</comment>
<dbReference type="PANTHER" id="PTHR34294:SF5">
    <property type="entry name" value="CENTRAL GLYCOLYTIC GENES REGULATOR"/>
    <property type="match status" value="1"/>
</dbReference>
<dbReference type="InterPro" id="IPR048715">
    <property type="entry name" value="CggR_N"/>
</dbReference>
<keyword evidence="4" id="KW-0804">Transcription</keyword>
<dbReference type="InterPro" id="IPR007324">
    <property type="entry name" value="Sugar-bd_dom_put"/>
</dbReference>
<comment type="similarity">
    <text evidence="1">Belongs to the SorC transcriptional regulatory family.</text>
</comment>
<dbReference type="Gene3D" id="3.40.50.1360">
    <property type="match status" value="1"/>
</dbReference>
<feature type="domain" description="Sugar-binding" evidence="5">
    <location>
        <begin position="95"/>
        <end position="342"/>
    </location>
</feature>
<evidence type="ECO:0000256" key="2">
    <source>
        <dbReference type="ARBA" id="ARBA00023015"/>
    </source>
</evidence>
<keyword evidence="3" id="KW-0238">DNA-binding</keyword>
<evidence type="ECO:0000256" key="4">
    <source>
        <dbReference type="ARBA" id="ARBA00023163"/>
    </source>
</evidence>
<feature type="domain" description="CggR N-terminal DNA binding" evidence="6">
    <location>
        <begin position="20"/>
        <end position="89"/>
    </location>
</feature>
<gene>
    <name evidence="7" type="ORF">BJ095_11322</name>
</gene>
<organism evidence="7 8">
    <name type="scientific">Ureibacillus chungkukjangi</name>
    <dbReference type="NCBI Taxonomy" id="1202712"/>
    <lineage>
        <taxon>Bacteria</taxon>
        <taxon>Bacillati</taxon>
        <taxon>Bacillota</taxon>
        <taxon>Bacilli</taxon>
        <taxon>Bacillales</taxon>
        <taxon>Caryophanaceae</taxon>
        <taxon>Ureibacillus</taxon>
    </lineage>
</organism>
<evidence type="ECO:0000313" key="7">
    <source>
        <dbReference type="EMBL" id="PYF05948.1"/>
    </source>
</evidence>
<dbReference type="SUPFAM" id="SSF46785">
    <property type="entry name" value="Winged helix' DNA-binding domain"/>
    <property type="match status" value="1"/>
</dbReference>
<dbReference type="GO" id="GO:0030246">
    <property type="term" value="F:carbohydrate binding"/>
    <property type="evidence" value="ECO:0007669"/>
    <property type="project" value="InterPro"/>
</dbReference>
<dbReference type="InterPro" id="IPR036388">
    <property type="entry name" value="WH-like_DNA-bd_sf"/>
</dbReference>
<dbReference type="InterPro" id="IPR036390">
    <property type="entry name" value="WH_DNA-bd_sf"/>
</dbReference>
<dbReference type="AlphaFoldDB" id="A0A318TSE5"/>
<keyword evidence="8" id="KW-1185">Reference proteome</keyword>
<dbReference type="Pfam" id="PF21715">
    <property type="entry name" value="CggR_N"/>
    <property type="match status" value="1"/>
</dbReference>
<accession>A0A318TSE5</accession>
<protein>
    <submittedName>
        <fullName evidence="7">Central glycolytic genes regulator</fullName>
    </submittedName>
</protein>
<evidence type="ECO:0000259" key="6">
    <source>
        <dbReference type="Pfam" id="PF21715"/>
    </source>
</evidence>
<name>A0A318TSE5_9BACL</name>